<feature type="binding site" evidence="12">
    <location>
        <position position="487"/>
    </location>
    <ligand>
        <name>Zn(2+)</name>
        <dbReference type="ChEBI" id="CHEBI:29105"/>
        <label>1</label>
    </ligand>
</feature>
<dbReference type="PROSITE" id="PS51194">
    <property type="entry name" value="HELICASE_CTER"/>
    <property type="match status" value="1"/>
</dbReference>
<dbReference type="SMART" id="SM00490">
    <property type="entry name" value="HELICc"/>
    <property type="match status" value="1"/>
</dbReference>
<keyword evidence="2 12" id="KW-0235">DNA replication</keyword>
<keyword evidence="10 12" id="KW-0413">Isomerase</keyword>
<name>A0A226BZE1_9FIRM</name>
<keyword evidence="7 12" id="KW-0862">Zinc</keyword>
<dbReference type="Pfam" id="PF00271">
    <property type="entry name" value="Helicase_C"/>
    <property type="match status" value="1"/>
</dbReference>
<dbReference type="GO" id="GO:0016887">
    <property type="term" value="F:ATP hydrolysis activity"/>
    <property type="evidence" value="ECO:0007669"/>
    <property type="project" value="RHEA"/>
</dbReference>
<feature type="binding site" evidence="12">
    <location>
        <position position="471"/>
    </location>
    <ligand>
        <name>Zn(2+)</name>
        <dbReference type="ChEBI" id="CHEBI:29105"/>
        <label>2</label>
    </ligand>
</feature>
<comment type="subunit">
    <text evidence="12">Component of the replication restart primosome.</text>
</comment>
<evidence type="ECO:0000256" key="6">
    <source>
        <dbReference type="ARBA" id="ARBA00022806"/>
    </source>
</evidence>
<dbReference type="HAMAP" id="MF_00983">
    <property type="entry name" value="PriA"/>
    <property type="match status" value="1"/>
</dbReference>
<dbReference type="InterPro" id="IPR011545">
    <property type="entry name" value="DEAD/DEAH_box_helicase_dom"/>
</dbReference>
<comment type="caution">
    <text evidence="15">The sequence shown here is derived from an EMBL/GenBank/DDBJ whole genome shotgun (WGS) entry which is preliminary data.</text>
</comment>
<dbReference type="GO" id="GO:0003677">
    <property type="term" value="F:DNA binding"/>
    <property type="evidence" value="ECO:0007669"/>
    <property type="project" value="UniProtKB-UniRule"/>
</dbReference>
<dbReference type="InterPro" id="IPR005259">
    <property type="entry name" value="PriA"/>
</dbReference>
<keyword evidence="5 12" id="KW-0378">Hydrolase</keyword>
<reference evidence="15 16" key="1">
    <citation type="submission" date="2017-06" db="EMBL/GenBank/DDBJ databases">
        <title>Draft Genome Sequence of Natranaerobius trueperi halophilic, alkalithermophilic bacteria from soda lakes.</title>
        <authorList>
            <person name="Zhao B."/>
        </authorList>
    </citation>
    <scope>NUCLEOTIDE SEQUENCE [LARGE SCALE GENOMIC DNA]</scope>
    <source>
        <strain evidence="15 16">DSM 18760</strain>
    </source>
</reference>
<dbReference type="GO" id="GO:0008270">
    <property type="term" value="F:zinc ion binding"/>
    <property type="evidence" value="ECO:0007669"/>
    <property type="project" value="UniProtKB-UniRule"/>
</dbReference>
<dbReference type="GO" id="GO:0005524">
    <property type="term" value="F:ATP binding"/>
    <property type="evidence" value="ECO:0007669"/>
    <property type="project" value="UniProtKB-UniRule"/>
</dbReference>
<sequence>MKYCNVIILDIVSDELDRKFTYRVPEKYLDKIIEGVLVKVPFGKRRLLALVVEEVIKIDFPKEKLKDIVGVVFDTPVLTNDLLKLANWMSQYYLCSLSKVVNTMLPKGVKLGINPAYEKYVELTDKEMADSISKKASKQKNVCEILQEENVLKWNELLQKANCTEAPVKSLQEKGVITVNKKRVYREPISYDKVAHYAYKEPTHAQKTVLKLIKDQLHSRDKIPTLLFGVTGSGKTEVYLQVIEEVLKNNKDTIVLIPEISLTPQTIARFVGRFGDKVAVIHSRLSTGERFDQWEKVLRGKAKIVVGPRSAIFAPCKNLGLVIIDEEHENSYKQGEIPRYHVRSVAEKRCEMTDSSLILGSATPSMESIYKVKENKYQLAELSKRATDATLPDITLIDMKSEFQRGNKSIFSKTLLDEIKRNTDLDKQVILFLNRRGYASFLLCRECGYTITCPRCEVTLTYHKFSDRLLCHYCDYTEPVTSHCPSCKSNKIKEFGTGTQKIELELKKYFPYLSTIRMDVDTTSKKNSHKELLDDFKNQKAQVLIGTQMITKGLDIPNVSLVGVITADTALNLPDFRAGEKTFQLLTQVSGRAGRGEGKGHVVIQSYNPSHYSIQAVRGENVRKFAKEELAMRKKLNYPPYSQLIRIVLRSSEENALENYADHLADKLEDQEYEVLGPNPCPILKIKDEYRWHLMVKVKKDKFINDKKLQDFLLEEKHNITEQGIIRISIDVDPINLL</sequence>
<dbReference type="GO" id="GO:0006269">
    <property type="term" value="P:DNA replication, synthesis of primer"/>
    <property type="evidence" value="ECO:0007669"/>
    <property type="project" value="UniProtKB-KW"/>
</dbReference>
<accession>A0A226BZE1</accession>
<keyword evidence="9 12" id="KW-0238">DNA-binding</keyword>
<comment type="similarity">
    <text evidence="12">Belongs to the helicase family. PriA subfamily.</text>
</comment>
<dbReference type="InterPro" id="IPR041236">
    <property type="entry name" value="PriA_C"/>
</dbReference>
<dbReference type="Gene3D" id="3.40.1440.60">
    <property type="entry name" value="PriA, 3(prime) DNA-binding domain"/>
    <property type="match status" value="1"/>
</dbReference>
<evidence type="ECO:0000256" key="7">
    <source>
        <dbReference type="ARBA" id="ARBA00022833"/>
    </source>
</evidence>
<dbReference type="InterPro" id="IPR040498">
    <property type="entry name" value="PriA_CRR"/>
</dbReference>
<evidence type="ECO:0000259" key="14">
    <source>
        <dbReference type="PROSITE" id="PS51194"/>
    </source>
</evidence>
<dbReference type="CDD" id="cd17929">
    <property type="entry name" value="DEXHc_priA"/>
    <property type="match status" value="1"/>
</dbReference>
<keyword evidence="3 12" id="KW-0479">Metal-binding</keyword>
<proteinExistence type="inferred from homology"/>
<evidence type="ECO:0000256" key="10">
    <source>
        <dbReference type="ARBA" id="ARBA00023235"/>
    </source>
</evidence>
<dbReference type="CDD" id="cd18804">
    <property type="entry name" value="SF2_C_priA"/>
    <property type="match status" value="1"/>
</dbReference>
<dbReference type="InterPro" id="IPR001650">
    <property type="entry name" value="Helicase_C-like"/>
</dbReference>
<evidence type="ECO:0000256" key="1">
    <source>
        <dbReference type="ARBA" id="ARBA00022515"/>
    </source>
</evidence>
<dbReference type="FunFam" id="3.40.1440.60:FF:000001">
    <property type="entry name" value="Primosomal protein N"/>
    <property type="match status" value="1"/>
</dbReference>
<keyword evidence="4 12" id="KW-0547">Nucleotide-binding</keyword>
<dbReference type="Pfam" id="PF18074">
    <property type="entry name" value="PriA_C"/>
    <property type="match status" value="1"/>
</dbReference>
<dbReference type="Pfam" id="PF18319">
    <property type="entry name" value="Zn_ribbon_PriA"/>
    <property type="match status" value="1"/>
</dbReference>
<dbReference type="NCBIfam" id="NF004066">
    <property type="entry name" value="PRK05580.1-3"/>
    <property type="match status" value="1"/>
</dbReference>
<protein>
    <recommendedName>
        <fullName evidence="12">Replication restart protein PriA</fullName>
    </recommendedName>
    <alternativeName>
        <fullName evidence="12">ATP-dependent DNA helicase PriA</fullName>
        <ecNumber evidence="12">5.6.2.4</ecNumber>
    </alternativeName>
    <alternativeName>
        <fullName evidence="12">DNA 3'-5' helicase PriA</fullName>
    </alternativeName>
</protein>
<feature type="domain" description="Helicase ATP-binding" evidence="13">
    <location>
        <begin position="216"/>
        <end position="382"/>
    </location>
</feature>
<feature type="binding site" evidence="12">
    <location>
        <position position="444"/>
    </location>
    <ligand>
        <name>Zn(2+)</name>
        <dbReference type="ChEBI" id="CHEBI:29105"/>
        <label>1</label>
    </ligand>
</feature>
<dbReference type="PROSITE" id="PS51192">
    <property type="entry name" value="HELICASE_ATP_BIND_1"/>
    <property type="match status" value="1"/>
</dbReference>
<dbReference type="InterPro" id="IPR014001">
    <property type="entry name" value="Helicase_ATP-bd"/>
</dbReference>
<dbReference type="Gene3D" id="3.40.50.300">
    <property type="entry name" value="P-loop containing nucleotide triphosphate hydrolases"/>
    <property type="match status" value="2"/>
</dbReference>
<evidence type="ECO:0000256" key="5">
    <source>
        <dbReference type="ARBA" id="ARBA00022801"/>
    </source>
</evidence>
<feature type="binding site" evidence="12">
    <location>
        <position position="456"/>
    </location>
    <ligand>
        <name>Zn(2+)</name>
        <dbReference type="ChEBI" id="CHEBI:29105"/>
        <label>2</label>
    </ligand>
</feature>
<evidence type="ECO:0000256" key="3">
    <source>
        <dbReference type="ARBA" id="ARBA00022723"/>
    </source>
</evidence>
<dbReference type="EC" id="5.6.2.4" evidence="12"/>
<dbReference type="OrthoDB" id="9759544at2"/>
<feature type="binding site" evidence="12">
    <location>
        <position position="474"/>
    </location>
    <ligand>
        <name>Zn(2+)</name>
        <dbReference type="ChEBI" id="CHEBI:29105"/>
        <label>2</label>
    </ligand>
</feature>
<feature type="binding site" evidence="12">
    <location>
        <position position="484"/>
    </location>
    <ligand>
        <name>Zn(2+)</name>
        <dbReference type="ChEBI" id="CHEBI:29105"/>
        <label>1</label>
    </ligand>
</feature>
<dbReference type="GO" id="GO:1990077">
    <property type="term" value="C:primosome complex"/>
    <property type="evidence" value="ECO:0007669"/>
    <property type="project" value="UniProtKB-UniRule"/>
</dbReference>
<dbReference type="PANTHER" id="PTHR30580">
    <property type="entry name" value="PRIMOSOMAL PROTEIN N"/>
    <property type="match status" value="1"/>
</dbReference>
<comment type="function">
    <text evidence="12">Initiates the restart of stalled replication forks, which reloads the replicative helicase on sites other than the origin of replication. Recognizes and binds to abandoned replication forks and remodels them to uncover a helicase loading site. Promotes assembly of the primosome at these replication forks.</text>
</comment>
<dbReference type="GO" id="GO:0006310">
    <property type="term" value="P:DNA recombination"/>
    <property type="evidence" value="ECO:0007669"/>
    <property type="project" value="InterPro"/>
</dbReference>
<keyword evidence="8 12" id="KW-0067">ATP-binding</keyword>
<evidence type="ECO:0000313" key="16">
    <source>
        <dbReference type="Proteomes" id="UP000214588"/>
    </source>
</evidence>
<dbReference type="PANTHER" id="PTHR30580:SF0">
    <property type="entry name" value="PRIMOSOMAL PROTEIN N"/>
    <property type="match status" value="1"/>
</dbReference>
<comment type="catalytic activity">
    <reaction evidence="11 12">
        <text>ATP + H2O = ADP + phosphate + H(+)</text>
        <dbReference type="Rhea" id="RHEA:13065"/>
        <dbReference type="ChEBI" id="CHEBI:15377"/>
        <dbReference type="ChEBI" id="CHEBI:15378"/>
        <dbReference type="ChEBI" id="CHEBI:30616"/>
        <dbReference type="ChEBI" id="CHEBI:43474"/>
        <dbReference type="ChEBI" id="CHEBI:456216"/>
        <dbReference type="EC" id="5.6.2.4"/>
    </reaction>
</comment>
<dbReference type="GO" id="GO:0006302">
    <property type="term" value="P:double-strand break repair"/>
    <property type="evidence" value="ECO:0007669"/>
    <property type="project" value="InterPro"/>
</dbReference>
<feature type="binding site" evidence="12">
    <location>
        <position position="447"/>
    </location>
    <ligand>
        <name>Zn(2+)</name>
        <dbReference type="ChEBI" id="CHEBI:29105"/>
        <label>1</label>
    </ligand>
</feature>
<feature type="binding site" evidence="12">
    <location>
        <position position="453"/>
    </location>
    <ligand>
        <name>Zn(2+)</name>
        <dbReference type="ChEBI" id="CHEBI:29105"/>
        <label>2</label>
    </ligand>
</feature>
<dbReference type="Proteomes" id="UP000214588">
    <property type="component" value="Unassembled WGS sequence"/>
</dbReference>
<dbReference type="FunFam" id="3.40.50.300:FF:000489">
    <property type="entry name" value="Primosome assembly protein PriA"/>
    <property type="match status" value="1"/>
</dbReference>
<gene>
    <name evidence="12" type="primary">priA</name>
    <name evidence="15" type="ORF">CDO51_04645</name>
</gene>
<dbReference type="Pfam" id="PF00270">
    <property type="entry name" value="DEAD"/>
    <property type="match status" value="1"/>
</dbReference>
<dbReference type="InterPro" id="IPR041222">
    <property type="entry name" value="PriA_3primeBD"/>
</dbReference>
<dbReference type="GO" id="GO:0006270">
    <property type="term" value="P:DNA replication initiation"/>
    <property type="evidence" value="ECO:0007669"/>
    <property type="project" value="TreeGrafter"/>
</dbReference>
<dbReference type="RefSeq" id="WP_089023140.1">
    <property type="nucleotide sequence ID" value="NZ_NIQC01000007.1"/>
</dbReference>
<evidence type="ECO:0000259" key="13">
    <source>
        <dbReference type="PROSITE" id="PS51192"/>
    </source>
</evidence>
<dbReference type="InterPro" id="IPR042115">
    <property type="entry name" value="PriA_3primeBD_sf"/>
</dbReference>
<dbReference type="GO" id="GO:0043138">
    <property type="term" value="F:3'-5' DNA helicase activity"/>
    <property type="evidence" value="ECO:0007669"/>
    <property type="project" value="UniProtKB-EC"/>
</dbReference>
<evidence type="ECO:0000256" key="8">
    <source>
        <dbReference type="ARBA" id="ARBA00022840"/>
    </source>
</evidence>
<evidence type="ECO:0000256" key="11">
    <source>
        <dbReference type="ARBA" id="ARBA00048988"/>
    </source>
</evidence>
<evidence type="ECO:0000256" key="12">
    <source>
        <dbReference type="HAMAP-Rule" id="MF_00983"/>
    </source>
</evidence>
<dbReference type="InterPro" id="IPR027417">
    <property type="entry name" value="P-loop_NTPase"/>
</dbReference>
<evidence type="ECO:0000256" key="4">
    <source>
        <dbReference type="ARBA" id="ARBA00022741"/>
    </source>
</evidence>
<keyword evidence="1 12" id="KW-0639">Primosome</keyword>
<dbReference type="SUPFAM" id="SSF52540">
    <property type="entry name" value="P-loop containing nucleoside triphosphate hydrolases"/>
    <property type="match status" value="1"/>
</dbReference>
<organism evidence="15 16">
    <name type="scientific">Natranaerobius trueperi</name>
    <dbReference type="NCBI Taxonomy" id="759412"/>
    <lineage>
        <taxon>Bacteria</taxon>
        <taxon>Bacillati</taxon>
        <taxon>Bacillota</taxon>
        <taxon>Clostridia</taxon>
        <taxon>Natranaerobiales</taxon>
        <taxon>Natranaerobiaceae</taxon>
        <taxon>Natranaerobius</taxon>
    </lineage>
</organism>
<evidence type="ECO:0000313" key="15">
    <source>
        <dbReference type="EMBL" id="OWZ84162.1"/>
    </source>
</evidence>
<evidence type="ECO:0000256" key="9">
    <source>
        <dbReference type="ARBA" id="ARBA00023125"/>
    </source>
</evidence>
<keyword evidence="6 12" id="KW-0347">Helicase</keyword>
<keyword evidence="16" id="KW-1185">Reference proteome</keyword>
<dbReference type="EMBL" id="NIQC01000007">
    <property type="protein sequence ID" value="OWZ84162.1"/>
    <property type="molecule type" value="Genomic_DNA"/>
</dbReference>
<evidence type="ECO:0000256" key="2">
    <source>
        <dbReference type="ARBA" id="ARBA00022705"/>
    </source>
</evidence>
<comment type="cofactor">
    <cofactor evidence="12">
        <name>Zn(2+)</name>
        <dbReference type="ChEBI" id="CHEBI:29105"/>
    </cofactor>
    <text evidence="12">Binds 2 zinc ions per subunit.</text>
</comment>
<dbReference type="AlphaFoldDB" id="A0A226BZE1"/>
<dbReference type="Pfam" id="PF17764">
    <property type="entry name" value="PriA_3primeBD"/>
    <property type="match status" value="1"/>
</dbReference>
<dbReference type="NCBIfam" id="TIGR00595">
    <property type="entry name" value="priA"/>
    <property type="match status" value="1"/>
</dbReference>
<feature type="domain" description="Helicase C-terminal" evidence="14">
    <location>
        <begin position="479"/>
        <end position="638"/>
    </location>
</feature>
<comment type="catalytic activity">
    <reaction evidence="12">
        <text>Couples ATP hydrolysis with the unwinding of duplex DNA by translocating in the 3'-5' direction.</text>
        <dbReference type="EC" id="5.6.2.4"/>
    </reaction>
</comment>
<dbReference type="SMART" id="SM00487">
    <property type="entry name" value="DEXDc"/>
    <property type="match status" value="1"/>
</dbReference>